<comment type="caution">
    <text evidence="1">The sequence shown here is derived from an EMBL/GenBank/DDBJ whole genome shotgun (WGS) entry which is preliminary data.</text>
</comment>
<proteinExistence type="predicted"/>
<dbReference type="EMBL" id="JAWQEG010000365">
    <property type="protein sequence ID" value="KAK3891127.1"/>
    <property type="molecule type" value="Genomic_DNA"/>
</dbReference>
<evidence type="ECO:0000313" key="1">
    <source>
        <dbReference type="EMBL" id="KAK3891127.1"/>
    </source>
</evidence>
<reference evidence="1" key="1">
    <citation type="submission" date="2023-10" db="EMBL/GenBank/DDBJ databases">
        <title>Genome assemblies of two species of porcelain crab, Petrolisthes cinctipes and Petrolisthes manimaculis (Anomura: Porcellanidae).</title>
        <authorList>
            <person name="Angst P."/>
        </authorList>
    </citation>
    <scope>NUCLEOTIDE SEQUENCE</scope>
    <source>
        <strain evidence="1">PB745_01</strain>
        <tissue evidence="1">Gill</tissue>
    </source>
</reference>
<sequence length="201" mass="23299">MLHSGLVGKKIFEKPRANTVDLHAREAAGCSHLTVTSRGVSVIRLWTSARFDDRHIYKVKRSGHVTANMWGWVHLYGMGELTQIIGKFNSDQYLEILEEVMLPTVRAYALPYPERIIYMHDRCPVHTAHVIRRWFEDQRDVELLPWPMSKCITLRHPWITDLVEKKWDQAFVVVVVWAASETDTAVVVEGHPWLKSSHPNH</sequence>
<dbReference type="GO" id="GO:0003676">
    <property type="term" value="F:nucleic acid binding"/>
    <property type="evidence" value="ECO:0007669"/>
    <property type="project" value="InterPro"/>
</dbReference>
<organism evidence="1 2">
    <name type="scientific">Petrolisthes cinctipes</name>
    <name type="common">Flat porcelain crab</name>
    <dbReference type="NCBI Taxonomy" id="88211"/>
    <lineage>
        <taxon>Eukaryota</taxon>
        <taxon>Metazoa</taxon>
        <taxon>Ecdysozoa</taxon>
        <taxon>Arthropoda</taxon>
        <taxon>Crustacea</taxon>
        <taxon>Multicrustacea</taxon>
        <taxon>Malacostraca</taxon>
        <taxon>Eumalacostraca</taxon>
        <taxon>Eucarida</taxon>
        <taxon>Decapoda</taxon>
        <taxon>Pleocyemata</taxon>
        <taxon>Anomura</taxon>
        <taxon>Galatheoidea</taxon>
        <taxon>Porcellanidae</taxon>
        <taxon>Petrolisthes</taxon>
    </lineage>
</organism>
<protein>
    <recommendedName>
        <fullName evidence="3">Transposase</fullName>
    </recommendedName>
</protein>
<dbReference type="InterPro" id="IPR036397">
    <property type="entry name" value="RNaseH_sf"/>
</dbReference>
<dbReference type="AlphaFoldDB" id="A0AAE1L103"/>
<dbReference type="Proteomes" id="UP001286313">
    <property type="component" value="Unassembled WGS sequence"/>
</dbReference>
<evidence type="ECO:0000313" key="2">
    <source>
        <dbReference type="Proteomes" id="UP001286313"/>
    </source>
</evidence>
<gene>
    <name evidence="1" type="ORF">Pcinc_004920</name>
</gene>
<dbReference type="Gene3D" id="3.30.420.10">
    <property type="entry name" value="Ribonuclease H-like superfamily/Ribonuclease H"/>
    <property type="match status" value="1"/>
</dbReference>
<keyword evidence="2" id="KW-1185">Reference proteome</keyword>
<evidence type="ECO:0008006" key="3">
    <source>
        <dbReference type="Google" id="ProtNLM"/>
    </source>
</evidence>
<name>A0AAE1L103_PETCI</name>
<accession>A0AAE1L103</accession>